<dbReference type="Gene3D" id="1.20.120.530">
    <property type="entry name" value="GntR ligand-binding domain-like"/>
    <property type="match status" value="1"/>
</dbReference>
<dbReference type="InterPro" id="IPR008920">
    <property type="entry name" value="TF_FadR/GntR_C"/>
</dbReference>
<dbReference type="GO" id="GO:0003677">
    <property type="term" value="F:DNA binding"/>
    <property type="evidence" value="ECO:0007669"/>
    <property type="project" value="UniProtKB-KW"/>
</dbReference>
<dbReference type="SUPFAM" id="SSF48008">
    <property type="entry name" value="GntR ligand-binding domain-like"/>
    <property type="match status" value="1"/>
</dbReference>
<protein>
    <submittedName>
        <fullName evidence="5">HTH-type transcriptional repressor RspR</fullName>
    </submittedName>
</protein>
<dbReference type="Pfam" id="PF07729">
    <property type="entry name" value="FCD"/>
    <property type="match status" value="1"/>
</dbReference>
<dbReference type="InterPro" id="IPR036388">
    <property type="entry name" value="WH-like_DNA-bd_sf"/>
</dbReference>
<dbReference type="PROSITE" id="PS50949">
    <property type="entry name" value="HTH_GNTR"/>
    <property type="match status" value="1"/>
</dbReference>
<evidence type="ECO:0000313" key="6">
    <source>
        <dbReference type="Proteomes" id="UP000265800"/>
    </source>
</evidence>
<dbReference type="Pfam" id="PF00392">
    <property type="entry name" value="GntR"/>
    <property type="match status" value="1"/>
</dbReference>
<dbReference type="RefSeq" id="WP_245958953.1">
    <property type="nucleotide sequence ID" value="NZ_QWKZ01000089.1"/>
</dbReference>
<dbReference type="InterPro" id="IPR036390">
    <property type="entry name" value="WH_DNA-bd_sf"/>
</dbReference>
<dbReference type="InterPro" id="IPR011711">
    <property type="entry name" value="GntR_C"/>
</dbReference>
<accession>A0A399EEM5</accession>
<dbReference type="SMART" id="SM00895">
    <property type="entry name" value="FCD"/>
    <property type="match status" value="1"/>
</dbReference>
<dbReference type="InterPro" id="IPR000524">
    <property type="entry name" value="Tscrpt_reg_HTH_GntR"/>
</dbReference>
<dbReference type="PRINTS" id="PR00035">
    <property type="entry name" value="HTHGNTR"/>
</dbReference>
<dbReference type="Proteomes" id="UP000265800">
    <property type="component" value="Unassembled WGS sequence"/>
</dbReference>
<dbReference type="SUPFAM" id="SSF46785">
    <property type="entry name" value="Winged helix' DNA-binding domain"/>
    <property type="match status" value="1"/>
</dbReference>
<comment type="caution">
    <text evidence="5">The sequence shown here is derived from an EMBL/GenBank/DDBJ whole genome shotgun (WGS) entry which is preliminary data.</text>
</comment>
<evidence type="ECO:0000256" key="2">
    <source>
        <dbReference type="ARBA" id="ARBA00023125"/>
    </source>
</evidence>
<dbReference type="PANTHER" id="PTHR43537">
    <property type="entry name" value="TRANSCRIPTIONAL REGULATOR, GNTR FAMILY"/>
    <property type="match status" value="1"/>
</dbReference>
<evidence type="ECO:0000256" key="1">
    <source>
        <dbReference type="ARBA" id="ARBA00023015"/>
    </source>
</evidence>
<dbReference type="CDD" id="cd07377">
    <property type="entry name" value="WHTH_GntR"/>
    <property type="match status" value="1"/>
</dbReference>
<name>A0A399EEM5_9DEIN</name>
<keyword evidence="1" id="KW-0805">Transcription regulation</keyword>
<dbReference type="Gene3D" id="1.10.10.10">
    <property type="entry name" value="Winged helix-like DNA-binding domain superfamily/Winged helix DNA-binding domain"/>
    <property type="match status" value="1"/>
</dbReference>
<dbReference type="SMART" id="SM00345">
    <property type="entry name" value="HTH_GNTR"/>
    <property type="match status" value="1"/>
</dbReference>
<keyword evidence="6" id="KW-1185">Reference proteome</keyword>
<dbReference type="PANTHER" id="PTHR43537:SF51">
    <property type="entry name" value="HTH-TYPE TRANSCRIPTIONAL REGULATOR LGOR-RELATED"/>
    <property type="match status" value="1"/>
</dbReference>
<feature type="domain" description="HTH gntR-type" evidence="4">
    <location>
        <begin position="8"/>
        <end position="74"/>
    </location>
</feature>
<evidence type="ECO:0000256" key="3">
    <source>
        <dbReference type="ARBA" id="ARBA00023163"/>
    </source>
</evidence>
<dbReference type="EMBL" id="QWKZ01000089">
    <property type="protein sequence ID" value="RIH83077.1"/>
    <property type="molecule type" value="Genomic_DNA"/>
</dbReference>
<gene>
    <name evidence="5" type="primary">rspR_2</name>
    <name evidence="5" type="ORF">Mlute_02303</name>
</gene>
<evidence type="ECO:0000259" key="4">
    <source>
        <dbReference type="PROSITE" id="PS50949"/>
    </source>
</evidence>
<reference evidence="5 6" key="1">
    <citation type="submission" date="2018-08" db="EMBL/GenBank/DDBJ databases">
        <title>Meiothermus luteus KCTC 52599 genome sequencing project.</title>
        <authorList>
            <person name="Da Costa M.S."/>
            <person name="Albuquerque L."/>
            <person name="Raposo P."/>
            <person name="Froufe H.J.C."/>
            <person name="Barroso C.S."/>
            <person name="Egas C."/>
        </authorList>
    </citation>
    <scope>NUCLEOTIDE SEQUENCE [LARGE SCALE GENOMIC DNA]</scope>
    <source>
        <strain evidence="5 6">KCTC 52599</strain>
    </source>
</reference>
<organism evidence="5 6">
    <name type="scientific">Meiothermus luteus</name>
    <dbReference type="NCBI Taxonomy" id="2026184"/>
    <lineage>
        <taxon>Bacteria</taxon>
        <taxon>Thermotogati</taxon>
        <taxon>Deinococcota</taxon>
        <taxon>Deinococci</taxon>
        <taxon>Thermales</taxon>
        <taxon>Thermaceae</taxon>
        <taxon>Meiothermus</taxon>
    </lineage>
</organism>
<keyword evidence="2" id="KW-0238">DNA-binding</keyword>
<dbReference type="GO" id="GO:0003700">
    <property type="term" value="F:DNA-binding transcription factor activity"/>
    <property type="evidence" value="ECO:0007669"/>
    <property type="project" value="InterPro"/>
</dbReference>
<dbReference type="AlphaFoldDB" id="A0A399EEM5"/>
<keyword evidence="3" id="KW-0804">Transcription</keyword>
<sequence>MTPKPMLAPQTEEAYRRLRRMILSLELRPGEPLVERKLEERLGVSRTPIRAALQQLAREGLAARSGRVFVVAPLDLSELEEAFEFRTWLETQVVRVAASRRPNARELKELLASLEADLDPEVELEKATDFHLALARLTGNRFVVASLAQVLGRIYRARYLEITRPHGAEAAQSDHLALIELVQQGKGEEAAAFMRQHLERSRLALLRSLEGSALLART</sequence>
<evidence type="ECO:0000313" key="5">
    <source>
        <dbReference type="EMBL" id="RIH83077.1"/>
    </source>
</evidence>
<proteinExistence type="predicted"/>